<evidence type="ECO:0000256" key="1">
    <source>
        <dbReference type="SAM" id="Coils"/>
    </source>
</evidence>
<name>A0A9D3NR69_9TELE</name>
<protein>
    <submittedName>
        <fullName evidence="2">Uncharacterized protein</fullName>
    </submittedName>
</protein>
<keyword evidence="3" id="KW-1185">Reference proteome</keyword>
<reference evidence="2 3" key="1">
    <citation type="submission" date="2021-06" db="EMBL/GenBank/DDBJ databases">
        <title>Chromosome-level genome assembly of the red-tail catfish (Hemibagrus wyckioides).</title>
        <authorList>
            <person name="Shao F."/>
        </authorList>
    </citation>
    <scope>NUCLEOTIDE SEQUENCE [LARGE SCALE GENOMIC DNA]</scope>
    <source>
        <strain evidence="2">EC202008001</strain>
        <tissue evidence="2">Blood</tissue>
    </source>
</reference>
<organism evidence="2 3">
    <name type="scientific">Hemibagrus wyckioides</name>
    <dbReference type="NCBI Taxonomy" id="337641"/>
    <lineage>
        <taxon>Eukaryota</taxon>
        <taxon>Metazoa</taxon>
        <taxon>Chordata</taxon>
        <taxon>Craniata</taxon>
        <taxon>Vertebrata</taxon>
        <taxon>Euteleostomi</taxon>
        <taxon>Actinopterygii</taxon>
        <taxon>Neopterygii</taxon>
        <taxon>Teleostei</taxon>
        <taxon>Ostariophysi</taxon>
        <taxon>Siluriformes</taxon>
        <taxon>Bagridae</taxon>
        <taxon>Hemibagrus</taxon>
    </lineage>
</organism>
<comment type="caution">
    <text evidence="2">The sequence shown here is derived from an EMBL/GenBank/DDBJ whole genome shotgun (WGS) entry which is preliminary data.</text>
</comment>
<keyword evidence="1" id="KW-0175">Coiled coil</keyword>
<proteinExistence type="predicted"/>
<dbReference type="Proteomes" id="UP000824219">
    <property type="component" value="Linkage Group LG10"/>
</dbReference>
<evidence type="ECO:0000313" key="3">
    <source>
        <dbReference type="Proteomes" id="UP000824219"/>
    </source>
</evidence>
<gene>
    <name evidence="2" type="ORF">KOW79_008727</name>
</gene>
<feature type="coiled-coil region" evidence="1">
    <location>
        <begin position="20"/>
        <end position="68"/>
    </location>
</feature>
<dbReference type="AlphaFoldDB" id="A0A9D3NR69"/>
<accession>A0A9D3NR69</accession>
<dbReference type="EMBL" id="JAHKSW010000010">
    <property type="protein sequence ID" value="KAG7327121.1"/>
    <property type="molecule type" value="Genomic_DNA"/>
</dbReference>
<sequence length="69" mass="8258">MLEIFYQSVVICSSTLSDTIKIMECRAAEVTELKNEWEEEQEAHRLLKSQYQERMENLTNNEKLLKDYN</sequence>
<evidence type="ECO:0000313" key="2">
    <source>
        <dbReference type="EMBL" id="KAG7327121.1"/>
    </source>
</evidence>
<dbReference type="Gene3D" id="1.20.5.4090">
    <property type="match status" value="1"/>
</dbReference>